<organism evidence="2 3">
    <name type="scientific">Rhodovulum sulfidophilum</name>
    <name type="common">Rhodobacter sulfidophilus</name>
    <dbReference type="NCBI Taxonomy" id="35806"/>
    <lineage>
        <taxon>Bacteria</taxon>
        <taxon>Pseudomonadati</taxon>
        <taxon>Pseudomonadota</taxon>
        <taxon>Alphaproteobacteria</taxon>
        <taxon>Rhodobacterales</taxon>
        <taxon>Paracoccaceae</taxon>
        <taxon>Rhodovulum</taxon>
    </lineage>
</organism>
<dbReference type="Proteomes" id="UP000064912">
    <property type="component" value="Chromosome"/>
</dbReference>
<dbReference type="EMBL" id="AP014800">
    <property type="protein sequence ID" value="BAQ70757.1"/>
    <property type="molecule type" value="Genomic_DNA"/>
</dbReference>
<accession>A0A0D6B6M4</accession>
<dbReference type="AlphaFoldDB" id="A0A0D6B6M4"/>
<gene>
    <name evidence="2" type="ORF">NHU_03625</name>
</gene>
<name>A0A0D6B6M4_RHOSU</name>
<reference evidence="2 3" key="1">
    <citation type="submission" date="2015-02" db="EMBL/GenBank/DDBJ databases">
        <title>Genome sequene of Rhodovulum sulfidophilum DSM 2351.</title>
        <authorList>
            <person name="Nagao N."/>
        </authorList>
    </citation>
    <scope>NUCLEOTIDE SEQUENCE [LARGE SCALE GENOMIC DNA]</scope>
    <source>
        <strain evidence="2 3">DSM 2351</strain>
    </source>
</reference>
<evidence type="ECO:0000313" key="3">
    <source>
        <dbReference type="Proteomes" id="UP000064912"/>
    </source>
</evidence>
<dbReference type="eggNOG" id="ENOG5033IUU">
    <property type="taxonomic scope" value="Bacteria"/>
</dbReference>
<keyword evidence="1" id="KW-0732">Signal</keyword>
<feature type="chain" id="PRO_5002300963" description="PEP-CTERM sorting domain-containing protein" evidence="1">
    <location>
        <begin position="20"/>
        <end position="322"/>
    </location>
</feature>
<protein>
    <recommendedName>
        <fullName evidence="4">PEP-CTERM sorting domain-containing protein</fullName>
    </recommendedName>
</protein>
<sequence>MRLLFTTAAGILAAGSVHAATWTLASHADYAFLDDNQTGLQMTQGVAWNAEANEWVTSWQYGLARFTEDWQFIEASGRFDLETGRIVSGIPAALADRGFDHIGDFEIRDGIVHVPLDSADDHYQNGHVALFDAATLSYTGELHEMMGAPTNRRDDVASWTAIDHETGLGYGKEWALGDTLNVYDTTDWSYLGTLQMDQELKRVQGAKVLDGMMYLSTDIGTKSVYSLDLATGHVEELFQLPIFEGDIRFETEGLALRELADGGLEMFVEMVIDPDAVEGQFDGYTRLYRYVLENDPAPVPAPATLPLVLSGLAAFGLIRRRA</sequence>
<proteinExistence type="predicted"/>
<evidence type="ECO:0000256" key="1">
    <source>
        <dbReference type="SAM" id="SignalP"/>
    </source>
</evidence>
<evidence type="ECO:0008006" key="4">
    <source>
        <dbReference type="Google" id="ProtNLM"/>
    </source>
</evidence>
<dbReference type="KEGG" id="rsu:NHU_03625"/>
<dbReference type="PATRIC" id="fig|35806.4.peg.3724"/>
<feature type="signal peptide" evidence="1">
    <location>
        <begin position="1"/>
        <end position="19"/>
    </location>
</feature>
<evidence type="ECO:0000313" key="2">
    <source>
        <dbReference type="EMBL" id="BAQ70757.1"/>
    </source>
</evidence>